<protein>
    <recommendedName>
        <fullName evidence="4">STAS domain-containing protein</fullName>
    </recommendedName>
</protein>
<keyword evidence="3" id="KW-1185">Reference proteome</keyword>
<evidence type="ECO:0008006" key="4">
    <source>
        <dbReference type="Google" id="ProtNLM"/>
    </source>
</evidence>
<evidence type="ECO:0000313" key="2">
    <source>
        <dbReference type="EMBL" id="MFC4904770.1"/>
    </source>
</evidence>
<dbReference type="Proteomes" id="UP001595797">
    <property type="component" value="Unassembled WGS sequence"/>
</dbReference>
<evidence type="ECO:0000256" key="1">
    <source>
        <dbReference type="SAM" id="MobiDB-lite"/>
    </source>
</evidence>
<dbReference type="EMBL" id="JBHSIW010000021">
    <property type="protein sequence ID" value="MFC4904770.1"/>
    <property type="molecule type" value="Genomic_DNA"/>
</dbReference>
<dbReference type="RefSeq" id="WP_053004767.1">
    <property type="nucleotide sequence ID" value="NZ_JARAMH010000005.1"/>
</dbReference>
<name>A0ABV9TNJ6_9MICC</name>
<sequence>MHHKLSVLVQVDLDGRHVRLVVTGCVTEVNHRALCPLVRRARTLVPGIAVVVDASSAHHIEPAAVDLLRWAAEHDDAVQGTPPVEFVLPDELPAHGAVTRLATWTPARRGRDAPEPVGPRHPARRRTAPRARLAG</sequence>
<comment type="caution">
    <text evidence="2">The sequence shown here is derived from an EMBL/GenBank/DDBJ whole genome shotgun (WGS) entry which is preliminary data.</text>
</comment>
<organism evidence="2 3">
    <name type="scientific">Kocuria oceani</name>
    <dbReference type="NCBI Taxonomy" id="988827"/>
    <lineage>
        <taxon>Bacteria</taxon>
        <taxon>Bacillati</taxon>
        <taxon>Actinomycetota</taxon>
        <taxon>Actinomycetes</taxon>
        <taxon>Micrococcales</taxon>
        <taxon>Micrococcaceae</taxon>
        <taxon>Kocuria</taxon>
    </lineage>
</organism>
<evidence type="ECO:0000313" key="3">
    <source>
        <dbReference type="Proteomes" id="UP001595797"/>
    </source>
</evidence>
<accession>A0ABV9TNJ6</accession>
<gene>
    <name evidence="2" type="ORF">ACFPCS_14450</name>
</gene>
<proteinExistence type="predicted"/>
<feature type="region of interest" description="Disordered" evidence="1">
    <location>
        <begin position="105"/>
        <end position="135"/>
    </location>
</feature>
<reference evidence="3" key="1">
    <citation type="journal article" date="2019" name="Int. J. Syst. Evol. Microbiol.">
        <title>The Global Catalogue of Microorganisms (GCM) 10K type strain sequencing project: providing services to taxonomists for standard genome sequencing and annotation.</title>
        <authorList>
            <consortium name="The Broad Institute Genomics Platform"/>
            <consortium name="The Broad Institute Genome Sequencing Center for Infectious Disease"/>
            <person name="Wu L."/>
            <person name="Ma J."/>
        </authorList>
    </citation>
    <scope>NUCLEOTIDE SEQUENCE [LARGE SCALE GENOMIC DNA]</scope>
    <source>
        <strain evidence="3">CGMCC 4.6946</strain>
    </source>
</reference>